<dbReference type="Gene3D" id="1.20.1250.20">
    <property type="entry name" value="MFS general substrate transporter like domains"/>
    <property type="match status" value="1"/>
</dbReference>
<dbReference type="KEGG" id="plu:plu3924"/>
<evidence type="ECO:0000313" key="10">
    <source>
        <dbReference type="Proteomes" id="UP000002514"/>
    </source>
</evidence>
<dbReference type="InterPro" id="IPR020846">
    <property type="entry name" value="MFS_dom"/>
</dbReference>
<keyword evidence="6 7" id="KW-0472">Membrane</keyword>
<feature type="transmembrane region" description="Helical" evidence="7">
    <location>
        <begin position="198"/>
        <end position="215"/>
    </location>
</feature>
<dbReference type="HOGENOM" id="CLU_000960_28_2_6"/>
<feature type="transmembrane region" description="Helical" evidence="7">
    <location>
        <begin position="305"/>
        <end position="325"/>
    </location>
</feature>
<keyword evidence="4 7" id="KW-0812">Transmembrane</keyword>
<dbReference type="eggNOG" id="COG2814">
    <property type="taxonomic scope" value="Bacteria"/>
</dbReference>
<dbReference type="AlphaFoldDB" id="Q7N0G5"/>
<comment type="subcellular location">
    <subcellularLocation>
        <location evidence="1">Cell membrane</location>
        <topology evidence="1">Multi-pass membrane protein</topology>
    </subcellularLocation>
</comment>
<dbReference type="InterPro" id="IPR036259">
    <property type="entry name" value="MFS_trans_sf"/>
</dbReference>
<feature type="transmembrane region" description="Helical" evidence="7">
    <location>
        <begin position="78"/>
        <end position="97"/>
    </location>
</feature>
<dbReference type="STRING" id="243265.plu3924"/>
<feature type="transmembrane region" description="Helical" evidence="7">
    <location>
        <begin position="468"/>
        <end position="491"/>
    </location>
</feature>
<feature type="transmembrane region" description="Helical" evidence="7">
    <location>
        <begin position="332"/>
        <end position="351"/>
    </location>
</feature>
<feature type="transmembrane region" description="Helical" evidence="7">
    <location>
        <begin position="49"/>
        <end position="66"/>
    </location>
</feature>
<dbReference type="SUPFAM" id="SSF103473">
    <property type="entry name" value="MFS general substrate transporter"/>
    <property type="match status" value="1"/>
</dbReference>
<protein>
    <submittedName>
        <fullName evidence="9">Photorhabdus luminescens subsp. laumondii TTO1 complete genome segment 14/17</fullName>
    </submittedName>
</protein>
<evidence type="ECO:0000256" key="6">
    <source>
        <dbReference type="ARBA" id="ARBA00023136"/>
    </source>
</evidence>
<dbReference type="PRINTS" id="PR01036">
    <property type="entry name" value="TCRTETB"/>
</dbReference>
<feature type="transmembrane region" description="Helical" evidence="7">
    <location>
        <begin position="135"/>
        <end position="156"/>
    </location>
</feature>
<dbReference type="PROSITE" id="PS50850">
    <property type="entry name" value="MFS"/>
    <property type="match status" value="1"/>
</dbReference>
<feature type="transmembrane region" description="Helical" evidence="7">
    <location>
        <begin position="227"/>
        <end position="245"/>
    </location>
</feature>
<evidence type="ECO:0000256" key="2">
    <source>
        <dbReference type="ARBA" id="ARBA00022448"/>
    </source>
</evidence>
<feature type="transmembrane region" description="Helical" evidence="7">
    <location>
        <begin position="402"/>
        <end position="422"/>
    </location>
</feature>
<dbReference type="CDD" id="cd17321">
    <property type="entry name" value="MFS_MMR_MDR_like"/>
    <property type="match status" value="1"/>
</dbReference>
<organism evidence="9 10">
    <name type="scientific">Photorhabdus laumondii subsp. laumondii (strain DSM 15139 / CIP 105565 / TT01)</name>
    <name type="common">Photorhabdus luminescens subsp. laumondii</name>
    <dbReference type="NCBI Taxonomy" id="243265"/>
    <lineage>
        <taxon>Bacteria</taxon>
        <taxon>Pseudomonadati</taxon>
        <taxon>Pseudomonadota</taxon>
        <taxon>Gammaproteobacteria</taxon>
        <taxon>Enterobacterales</taxon>
        <taxon>Morganellaceae</taxon>
        <taxon>Photorhabdus</taxon>
    </lineage>
</organism>
<keyword evidence="3" id="KW-1003">Cell membrane</keyword>
<gene>
    <name evidence="9" type="ordered locus">plu3924</name>
</gene>
<evidence type="ECO:0000256" key="3">
    <source>
        <dbReference type="ARBA" id="ARBA00022475"/>
    </source>
</evidence>
<feature type="transmembrane region" description="Helical" evidence="7">
    <location>
        <begin position="265"/>
        <end position="285"/>
    </location>
</feature>
<accession>Q7N0G5</accession>
<keyword evidence="5 7" id="KW-1133">Transmembrane helix</keyword>
<feature type="domain" description="Major facilitator superfamily (MFS) profile" evidence="8">
    <location>
        <begin position="12"/>
        <end position="492"/>
    </location>
</feature>
<name>Q7N0G5_PHOLL</name>
<evidence type="ECO:0000256" key="5">
    <source>
        <dbReference type="ARBA" id="ARBA00022989"/>
    </source>
</evidence>
<evidence type="ECO:0000256" key="4">
    <source>
        <dbReference type="ARBA" id="ARBA00022692"/>
    </source>
</evidence>
<evidence type="ECO:0000256" key="7">
    <source>
        <dbReference type="SAM" id="Phobius"/>
    </source>
</evidence>
<dbReference type="Proteomes" id="UP000002514">
    <property type="component" value="Chromosome"/>
</dbReference>
<dbReference type="Pfam" id="PF07690">
    <property type="entry name" value="MFS_1"/>
    <property type="match status" value="1"/>
</dbReference>
<feature type="transmembrane region" description="Helical" evidence="7">
    <location>
        <begin position="12"/>
        <end position="34"/>
    </location>
</feature>
<dbReference type="InterPro" id="IPR011701">
    <property type="entry name" value="MFS"/>
</dbReference>
<dbReference type="EMBL" id="BX571872">
    <property type="protein sequence ID" value="CAE16296.1"/>
    <property type="molecule type" value="Genomic_DNA"/>
</dbReference>
<dbReference type="PANTHER" id="PTHR42718">
    <property type="entry name" value="MAJOR FACILITATOR SUPERFAMILY MULTIDRUG TRANSPORTER MFSC"/>
    <property type="match status" value="1"/>
</dbReference>
<dbReference type="GO" id="GO:0022857">
    <property type="term" value="F:transmembrane transporter activity"/>
    <property type="evidence" value="ECO:0007669"/>
    <property type="project" value="InterPro"/>
</dbReference>
<sequence length="507" mass="54194">MNEMNTIKKWWVLTAVSVALSLVAIDMTVLYTALPSLTHSLGANTTEKLWIVNIYPLVVSGLLLGAGTLGDRIGHKRLFVYGLIIFGFSSLIAAYSYSPEMLVVSRALLGVGAAIMMPATLSIIALTFEDEDEKSFAIGIWTAVASGGAAIGPLIGGVLLEYFWWGSVFLINVPLVILTLILSWLFVPTAKTDSSHPWDLIGSLQIMVVLISFAYAIKEFAKREPSYIGILITSTLTIGFLTLFIRRQKRSVHPLIDFDLFKSPAFSSAVIAGLVASACLMGLNLVLSQRLQLVLSLTPLQSGLYFLPFSLGAIVASPVSGWVLPRLGSARFLITSLLMYAIAILALMASFSAPLPLQIVCFFALGTCLGATMTAASSTIMQAAPPNRAGMAASVEEVSYELGGGLGIAIMGSIMSFIYSYFIEIPVDSPIYDVAKDGIDGALIAAKEMAPDAGQALVSLAKSAFDDAVFSVMGAASLFLLMMAALVWFNFRRSSLSNTSHAAIHRQ</sequence>
<evidence type="ECO:0000259" key="8">
    <source>
        <dbReference type="PROSITE" id="PS50850"/>
    </source>
</evidence>
<dbReference type="PANTHER" id="PTHR42718:SF47">
    <property type="entry name" value="METHYL VIOLOGEN RESISTANCE PROTEIN SMVA"/>
    <property type="match status" value="1"/>
</dbReference>
<dbReference type="GO" id="GO:0005886">
    <property type="term" value="C:plasma membrane"/>
    <property type="evidence" value="ECO:0007669"/>
    <property type="project" value="UniProtKB-SubCell"/>
</dbReference>
<feature type="transmembrane region" description="Helical" evidence="7">
    <location>
        <begin position="103"/>
        <end position="128"/>
    </location>
</feature>
<evidence type="ECO:0000313" key="9">
    <source>
        <dbReference type="EMBL" id="CAE16296.1"/>
    </source>
</evidence>
<evidence type="ECO:0000256" key="1">
    <source>
        <dbReference type="ARBA" id="ARBA00004651"/>
    </source>
</evidence>
<proteinExistence type="predicted"/>
<dbReference type="eggNOG" id="COG0477">
    <property type="taxonomic scope" value="Bacteria"/>
</dbReference>
<keyword evidence="2" id="KW-0813">Transport</keyword>
<keyword evidence="10" id="KW-1185">Reference proteome</keyword>
<feature type="transmembrane region" description="Helical" evidence="7">
    <location>
        <begin position="162"/>
        <end position="186"/>
    </location>
</feature>
<feature type="transmembrane region" description="Helical" evidence="7">
    <location>
        <begin position="357"/>
        <end position="381"/>
    </location>
</feature>
<reference evidence="10" key="1">
    <citation type="journal article" date="2003" name="Nat. Biotechnol.">
        <title>The genome sequence of the entomopathogenic bacterium Photorhabdus luminescens.</title>
        <authorList>
            <person name="Duchaud E."/>
            <person name="Rusniok C."/>
            <person name="Frangeul L."/>
            <person name="Buchrieser C."/>
            <person name="Givaudan A."/>
            <person name="Taourit S."/>
            <person name="Bocs S."/>
            <person name="Boursaux-Eude C."/>
            <person name="Chandler M."/>
            <person name="Charles J.-F."/>
            <person name="Dassa E."/>
            <person name="Derose R."/>
            <person name="Derzelle S."/>
            <person name="Freyssinet G."/>
            <person name="Gaudriault S."/>
            <person name="Medigue C."/>
            <person name="Lanois A."/>
            <person name="Powell K."/>
            <person name="Siguier P."/>
            <person name="Vincent R."/>
            <person name="Wingate V."/>
            <person name="Zouine M."/>
            <person name="Glaser P."/>
            <person name="Boemare N."/>
            <person name="Danchin A."/>
            <person name="Kunst F."/>
        </authorList>
    </citation>
    <scope>NUCLEOTIDE SEQUENCE [LARGE SCALE GENOMIC DNA]</scope>
    <source>
        <strain evidence="10">DSM 15139 / CIP 105565 / TT01</strain>
    </source>
</reference>